<feature type="compositionally biased region" description="Polar residues" evidence="1">
    <location>
        <begin position="78"/>
        <end position="89"/>
    </location>
</feature>
<evidence type="ECO:0000313" key="2">
    <source>
        <dbReference type="EMBL" id="ROT76899.1"/>
    </source>
</evidence>
<feature type="compositionally biased region" description="Low complexity" evidence="1">
    <location>
        <begin position="389"/>
        <end position="405"/>
    </location>
</feature>
<feature type="compositionally biased region" description="Polar residues" evidence="1">
    <location>
        <begin position="566"/>
        <end position="585"/>
    </location>
</feature>
<reference evidence="2 3" key="2">
    <citation type="submission" date="2019-01" db="EMBL/GenBank/DDBJ databases">
        <title>The decoding of complex shrimp genome reveals the adaptation for benthos swimmer, frequently molting mechanism and breeding impact on genome.</title>
        <authorList>
            <person name="Sun Y."/>
            <person name="Gao Y."/>
            <person name="Yu Y."/>
        </authorList>
    </citation>
    <scope>NUCLEOTIDE SEQUENCE [LARGE SCALE GENOMIC DNA]</scope>
    <source>
        <tissue evidence="2">Muscle</tissue>
    </source>
</reference>
<feature type="compositionally biased region" description="Pro residues" evidence="1">
    <location>
        <begin position="162"/>
        <end position="173"/>
    </location>
</feature>
<accession>A0A3R7QF68</accession>
<feature type="region of interest" description="Disordered" evidence="1">
    <location>
        <begin position="63"/>
        <end position="123"/>
    </location>
</feature>
<reference evidence="2 3" key="1">
    <citation type="submission" date="2018-04" db="EMBL/GenBank/DDBJ databases">
        <authorList>
            <person name="Zhang X."/>
            <person name="Yuan J."/>
            <person name="Li F."/>
            <person name="Xiang J."/>
        </authorList>
    </citation>
    <scope>NUCLEOTIDE SEQUENCE [LARGE SCALE GENOMIC DNA]</scope>
    <source>
        <tissue evidence="2">Muscle</tissue>
    </source>
</reference>
<proteinExistence type="predicted"/>
<dbReference type="AlphaFoldDB" id="A0A3R7QF68"/>
<feature type="region of interest" description="Disordered" evidence="1">
    <location>
        <begin position="274"/>
        <end position="414"/>
    </location>
</feature>
<protein>
    <submittedName>
        <fullName evidence="2">Uncharacterized protein</fullName>
    </submittedName>
</protein>
<dbReference type="OrthoDB" id="8965057at2759"/>
<organism evidence="2 3">
    <name type="scientific">Penaeus vannamei</name>
    <name type="common">Whiteleg shrimp</name>
    <name type="synonym">Litopenaeus vannamei</name>
    <dbReference type="NCBI Taxonomy" id="6689"/>
    <lineage>
        <taxon>Eukaryota</taxon>
        <taxon>Metazoa</taxon>
        <taxon>Ecdysozoa</taxon>
        <taxon>Arthropoda</taxon>
        <taxon>Crustacea</taxon>
        <taxon>Multicrustacea</taxon>
        <taxon>Malacostraca</taxon>
        <taxon>Eumalacostraca</taxon>
        <taxon>Eucarida</taxon>
        <taxon>Decapoda</taxon>
        <taxon>Dendrobranchiata</taxon>
        <taxon>Penaeoidea</taxon>
        <taxon>Penaeidae</taxon>
        <taxon>Penaeus</taxon>
    </lineage>
</organism>
<feature type="region of interest" description="Disordered" evidence="1">
    <location>
        <begin position="496"/>
        <end position="596"/>
    </location>
</feature>
<dbReference type="EMBL" id="QCYY01001595">
    <property type="protein sequence ID" value="ROT76899.1"/>
    <property type="molecule type" value="Genomic_DNA"/>
</dbReference>
<feature type="compositionally biased region" description="Pro residues" evidence="1">
    <location>
        <begin position="454"/>
        <end position="469"/>
    </location>
</feature>
<comment type="caution">
    <text evidence="2">The sequence shown here is derived from an EMBL/GenBank/DDBJ whole genome shotgun (WGS) entry which is preliminary data.</text>
</comment>
<evidence type="ECO:0000256" key="1">
    <source>
        <dbReference type="SAM" id="MobiDB-lite"/>
    </source>
</evidence>
<gene>
    <name evidence="2" type="ORF">C7M84_004484</name>
</gene>
<feature type="compositionally biased region" description="Low complexity" evidence="1">
    <location>
        <begin position="525"/>
        <end position="538"/>
    </location>
</feature>
<feature type="region of interest" description="Disordered" evidence="1">
    <location>
        <begin position="454"/>
        <end position="480"/>
    </location>
</feature>
<dbReference type="Proteomes" id="UP000283509">
    <property type="component" value="Unassembled WGS sequence"/>
</dbReference>
<sequence>MLLQQQPIYQTQQEVFQARQQLHQQTAQVQPVITSAGVIMASQGAPMSPRSQRAGAYVHVQGQTAQVATPPPQTTQGSQSSAKIPQRPQSAHGYPPGGSTSRAPTPVQGPVTSSPRRGAQPSTMALTHPHLRTDSGMMYGSQRSLQSVGLVVEGRGGREQQPPRPMSTSPPPYNDHHNLIDSDIYGRIGMTRHVQASVGVGPRSLPTTPVSPPDSSQSSFVAVNPAAQNVMSEDTELNACDLSRGRRYMSREELYAAMRHPQYYNYHRGTMAGPTGDFTSQNNTPSSSRSTSPAVFGVSPLPSYTVRPQAQTTYGAWPPDQQVPQQQSGASHRESPSLYQTQPSAQDDDSPTEVEPPLPYQNLSDESSMKYEPSKPSQFSGGKSASAHQNQQMQVTQAQQNQQSQPLSSTPKQTTRVDFKKMILNQSMSSAGGNQRISAVEMLKASRPGIYGYSPPPAPVVKPPQPTPAPVRSEGVIMPPSSRNTARALLFQSRFGSGRSVGSPERRNVQSVRGPLTRAYSEPCSSQAAAASYSPSSSPVENVEEVAHSTPNTTLDQPPQPPDVSMITSDTTQEGEQSTAQNNNNTEEKESMETAL</sequence>
<feature type="region of interest" description="Disordered" evidence="1">
    <location>
        <begin position="155"/>
        <end position="175"/>
    </location>
</feature>
<feature type="compositionally biased region" description="Polar residues" evidence="1">
    <location>
        <begin position="110"/>
        <end position="123"/>
    </location>
</feature>
<feature type="compositionally biased region" description="Low complexity" evidence="1">
    <location>
        <begin position="279"/>
        <end position="293"/>
    </location>
</feature>
<keyword evidence="3" id="KW-1185">Reference proteome</keyword>
<feature type="compositionally biased region" description="Polar residues" evidence="1">
    <location>
        <begin position="375"/>
        <end position="388"/>
    </location>
</feature>
<name>A0A3R7QF68_PENVA</name>
<evidence type="ECO:0000313" key="3">
    <source>
        <dbReference type="Proteomes" id="UP000283509"/>
    </source>
</evidence>
<feature type="compositionally biased region" description="Basic and acidic residues" evidence="1">
    <location>
        <begin position="586"/>
        <end position="596"/>
    </location>
</feature>